<evidence type="ECO:0000259" key="3">
    <source>
        <dbReference type="Pfam" id="PF16344"/>
    </source>
</evidence>
<feature type="domain" description="Protein FecR C-terminal" evidence="3">
    <location>
        <begin position="202"/>
        <end position="259"/>
    </location>
</feature>
<dbReference type="Gene3D" id="2.60.120.1440">
    <property type="match status" value="1"/>
</dbReference>
<dbReference type="InterPro" id="IPR006860">
    <property type="entry name" value="FecR"/>
</dbReference>
<dbReference type="InterPro" id="IPR032508">
    <property type="entry name" value="FecR_C"/>
</dbReference>
<name>A0ABS2EUZ8_9BACE</name>
<dbReference type="Proteomes" id="UP000703295">
    <property type="component" value="Unassembled WGS sequence"/>
</dbReference>
<accession>A0ABS2EUZ8</accession>
<dbReference type="PANTHER" id="PTHR30273:SF2">
    <property type="entry name" value="PROTEIN FECR"/>
    <property type="match status" value="1"/>
</dbReference>
<protein>
    <submittedName>
        <fullName evidence="4">FecR domain-containing protein</fullName>
    </submittedName>
</protein>
<dbReference type="Pfam" id="PF16344">
    <property type="entry name" value="FecR_C"/>
    <property type="match status" value="1"/>
</dbReference>
<dbReference type="PANTHER" id="PTHR30273">
    <property type="entry name" value="PERIPLASMIC SIGNAL SENSOR AND SIGMA FACTOR ACTIVATOR FECR-RELATED"/>
    <property type="match status" value="1"/>
</dbReference>
<keyword evidence="1" id="KW-0812">Transmembrane</keyword>
<dbReference type="EMBL" id="JACJJW010000014">
    <property type="protein sequence ID" value="MBM6758373.1"/>
    <property type="molecule type" value="Genomic_DNA"/>
</dbReference>
<feature type="transmembrane region" description="Helical" evidence="1">
    <location>
        <begin position="31"/>
        <end position="52"/>
    </location>
</feature>
<dbReference type="InterPro" id="IPR012373">
    <property type="entry name" value="Ferrdict_sens_TM"/>
</dbReference>
<proteinExistence type="predicted"/>
<organism evidence="4 5">
    <name type="scientific">Bacteroides mediterraneensis</name>
    <dbReference type="NCBI Taxonomy" id="1841856"/>
    <lineage>
        <taxon>Bacteria</taxon>
        <taxon>Pseudomonadati</taxon>
        <taxon>Bacteroidota</taxon>
        <taxon>Bacteroidia</taxon>
        <taxon>Bacteroidales</taxon>
        <taxon>Bacteroidaceae</taxon>
        <taxon>Bacteroides</taxon>
    </lineage>
</organism>
<reference evidence="4 5" key="1">
    <citation type="journal article" date="2021" name="Sci. Rep.">
        <title>The distribution of antibiotic resistance genes in chicken gut microbiota commensals.</title>
        <authorList>
            <person name="Juricova H."/>
            <person name="Matiasovicova J."/>
            <person name="Kubasova T."/>
            <person name="Cejkova D."/>
            <person name="Rychlik I."/>
        </authorList>
    </citation>
    <scope>NUCLEOTIDE SEQUENCE [LARGE SCALE GENOMIC DNA]</scope>
    <source>
        <strain evidence="4 5">An801</strain>
    </source>
</reference>
<sequence>MENYRKGMFDTRKALRKINGEGKDSRPSRRIGWYVSGIAASVLILAGLFMYFRSSDHRQVQIVADAGIVRHVLPDSTQIMLAPGSALSYESEDFHTGRRVVKMKGKAYFSVTKNKQSPFWVYGQRSVTKVLGTKFQVSEQNPDSLTRIYVTSGKVYFASLSEKDKGVILTKGMEAVLAPGEVEPRITGISVLNPTAWAVNVFVYKDVPVEKVLKELSEFYGVKLSALQTDRKVTAEFKTDHLDSILSMLEQVLEIKIKKE</sequence>
<evidence type="ECO:0000259" key="2">
    <source>
        <dbReference type="Pfam" id="PF04773"/>
    </source>
</evidence>
<feature type="domain" description="FecR protein" evidence="2">
    <location>
        <begin position="65"/>
        <end position="155"/>
    </location>
</feature>
<dbReference type="RefSeq" id="WP_204475567.1">
    <property type="nucleotide sequence ID" value="NZ_JACJJW010000014.1"/>
</dbReference>
<gene>
    <name evidence="4" type="ORF">H6A31_06705</name>
</gene>
<evidence type="ECO:0000256" key="1">
    <source>
        <dbReference type="SAM" id="Phobius"/>
    </source>
</evidence>
<keyword evidence="1" id="KW-0472">Membrane</keyword>
<keyword evidence="1" id="KW-1133">Transmembrane helix</keyword>
<keyword evidence="5" id="KW-1185">Reference proteome</keyword>
<dbReference type="Gene3D" id="3.55.50.30">
    <property type="match status" value="1"/>
</dbReference>
<evidence type="ECO:0000313" key="4">
    <source>
        <dbReference type="EMBL" id="MBM6758373.1"/>
    </source>
</evidence>
<comment type="caution">
    <text evidence="4">The sequence shown here is derived from an EMBL/GenBank/DDBJ whole genome shotgun (WGS) entry which is preliminary data.</text>
</comment>
<evidence type="ECO:0000313" key="5">
    <source>
        <dbReference type="Proteomes" id="UP000703295"/>
    </source>
</evidence>
<dbReference type="Pfam" id="PF04773">
    <property type="entry name" value="FecR"/>
    <property type="match status" value="1"/>
</dbReference>